<feature type="transmembrane region" description="Helical" evidence="11">
    <location>
        <begin position="499"/>
        <end position="523"/>
    </location>
</feature>
<keyword evidence="15" id="KW-1185">Reference proteome</keyword>
<evidence type="ECO:0000256" key="5">
    <source>
        <dbReference type="ARBA" id="ARBA00023065"/>
    </source>
</evidence>
<dbReference type="SMART" id="SM00918">
    <property type="entry name" value="Lig_chan-Glu_bd"/>
    <property type="match status" value="1"/>
</dbReference>
<organism evidence="14 15">
    <name type="scientific">Mytilus edulis</name>
    <name type="common">Blue mussel</name>
    <dbReference type="NCBI Taxonomy" id="6550"/>
    <lineage>
        <taxon>Eukaryota</taxon>
        <taxon>Metazoa</taxon>
        <taxon>Spiralia</taxon>
        <taxon>Lophotrochozoa</taxon>
        <taxon>Mollusca</taxon>
        <taxon>Bivalvia</taxon>
        <taxon>Autobranchia</taxon>
        <taxon>Pteriomorphia</taxon>
        <taxon>Mytilida</taxon>
        <taxon>Mytiloidea</taxon>
        <taxon>Mytilidae</taxon>
        <taxon>Mytilinae</taxon>
        <taxon>Mytilus</taxon>
    </lineage>
</organism>
<keyword evidence="5" id="KW-0406">Ion transport</keyword>
<feature type="transmembrane region" description="Helical" evidence="11">
    <location>
        <begin position="423"/>
        <end position="452"/>
    </location>
</feature>
<name>A0A8S3RET9_MYTED</name>
<gene>
    <name evidence="14" type="ORF">MEDL_19849</name>
</gene>
<reference evidence="14" key="1">
    <citation type="submission" date="2021-03" db="EMBL/GenBank/DDBJ databases">
        <authorList>
            <person name="Bekaert M."/>
        </authorList>
    </citation>
    <scope>NUCLEOTIDE SEQUENCE</scope>
</reference>
<evidence type="ECO:0000313" key="15">
    <source>
        <dbReference type="Proteomes" id="UP000683360"/>
    </source>
</evidence>
<dbReference type="Gene3D" id="1.10.287.70">
    <property type="match status" value="1"/>
</dbReference>
<dbReference type="PANTHER" id="PTHR18966">
    <property type="entry name" value="IONOTROPIC GLUTAMATE RECEPTOR"/>
    <property type="match status" value="1"/>
</dbReference>
<feature type="domain" description="Ionotropic glutamate receptor L-glutamate and glycine-binding" evidence="13">
    <location>
        <begin position="321"/>
        <end position="380"/>
    </location>
</feature>
<evidence type="ECO:0000256" key="10">
    <source>
        <dbReference type="ARBA" id="ARBA00023303"/>
    </source>
</evidence>
<dbReference type="Proteomes" id="UP000683360">
    <property type="component" value="Unassembled WGS sequence"/>
</dbReference>
<dbReference type="InterPro" id="IPR001320">
    <property type="entry name" value="Iontro_rcpt_C"/>
</dbReference>
<protein>
    <submittedName>
        <fullName evidence="14">GRIN</fullName>
    </submittedName>
</protein>
<dbReference type="EMBL" id="CAJPWZ010001022">
    <property type="protein sequence ID" value="CAG2205482.1"/>
    <property type="molecule type" value="Genomic_DNA"/>
</dbReference>
<dbReference type="GO" id="GO:0016020">
    <property type="term" value="C:membrane"/>
    <property type="evidence" value="ECO:0007669"/>
    <property type="project" value="UniProtKB-SubCell"/>
</dbReference>
<dbReference type="Pfam" id="PF10613">
    <property type="entry name" value="Lig_chan-Glu_bd"/>
    <property type="match status" value="1"/>
</dbReference>
<proteinExistence type="predicted"/>
<dbReference type="OrthoDB" id="5984008at2759"/>
<evidence type="ECO:0000256" key="9">
    <source>
        <dbReference type="ARBA" id="ARBA00023286"/>
    </source>
</evidence>
<evidence type="ECO:0000259" key="13">
    <source>
        <dbReference type="SMART" id="SM00918"/>
    </source>
</evidence>
<dbReference type="AlphaFoldDB" id="A0A8S3RET9"/>
<evidence type="ECO:0000256" key="4">
    <source>
        <dbReference type="ARBA" id="ARBA00022989"/>
    </source>
</evidence>
<dbReference type="SUPFAM" id="SSF53850">
    <property type="entry name" value="Periplasmic binding protein-like II"/>
    <property type="match status" value="1"/>
</dbReference>
<evidence type="ECO:0000256" key="11">
    <source>
        <dbReference type="SAM" id="Phobius"/>
    </source>
</evidence>
<feature type="transmembrane region" description="Helical" evidence="11">
    <location>
        <begin position="714"/>
        <end position="734"/>
    </location>
</feature>
<evidence type="ECO:0000256" key="6">
    <source>
        <dbReference type="ARBA" id="ARBA00023136"/>
    </source>
</evidence>
<dbReference type="SMART" id="SM00079">
    <property type="entry name" value="PBPe"/>
    <property type="match status" value="1"/>
</dbReference>
<keyword evidence="4 11" id="KW-1133">Transmembrane helix</keyword>
<keyword evidence="2" id="KW-0813">Transport</keyword>
<keyword evidence="7" id="KW-0675">Receptor</keyword>
<keyword evidence="3 11" id="KW-0812">Transmembrane</keyword>
<dbReference type="InterPro" id="IPR015683">
    <property type="entry name" value="Ionotropic_Glu_rcpt"/>
</dbReference>
<dbReference type="GO" id="GO:0015276">
    <property type="term" value="F:ligand-gated monoatomic ion channel activity"/>
    <property type="evidence" value="ECO:0007669"/>
    <property type="project" value="InterPro"/>
</dbReference>
<dbReference type="InterPro" id="IPR019594">
    <property type="entry name" value="Glu/Gly-bd"/>
</dbReference>
<dbReference type="Pfam" id="PF00060">
    <property type="entry name" value="Lig_chan"/>
    <property type="match status" value="1"/>
</dbReference>
<sequence>MLTSDRDLRNTGNADFLLTNTMKTNEMRSRDYVLVCVIVFSLLKEDRGILIDTNTDMPIPPFNDTESHFAYISSFDGHDGIPYPPSYIFIDSLGNLYTGLLYYIFEMWDFELDDMAIITDESGAVIGNSILHRLQDGTAVIFLNEDIEPYLLPLARHFIVIGNRTLITTVLQMGSTMGLLTSSNVWFILPTDGFKQYTLSEDGLILVLSDDYCSSLNRTVTCLNANYKIASMSLDVNNTDDNTAELFLEKVTEDLSTTEITFTAECFRNNTNGTYFEWIAYHRPKSAKYNESGTFKNVSNESLQRPQREPTLRVSIIIVPPYVFKEELNNNVFYSGYLIDMLNDISKHCNFTYIITECSGGVHGIRDRTQWTGCIGDLIHHKADIALAPLAVTSERDSVIDFVSPYLGTTGLQVLRFRITPEAFVFLDVFSLSVWLSCLLVLLLTSIILFIFQKYAGEHIHADSIASKKTCFGDAVWFVVSSLCFEGCDNSWLNGYSRILIAGFWFFSSIFMACFTANMAAFLTNIRLIDDSSTVLNELKSDVTNFTVVTGSWEIEYIKKLAEYEQYFSNIWKNFVTDNIYNVTNYTVWSFPLNMMFTDLLENINRNPLPSSLESALTFLNKGYEVIVDSSVATFLTNKNCSLEKVSNPIALHPIGLAVSKGSKYRQLISERLLFLQQTQTFDVLKRKWWQEESPCTSLDENKGLSMKELQSSFYVLILGVVSAFTVLIIEVAFRRIKRQKYNLPVNKRDDSGNSQIDRSNDTCHDNKDIAIETEACSLEENVDHCDNGIDISDRHDTKEIEMTTSAL</sequence>
<evidence type="ECO:0000256" key="1">
    <source>
        <dbReference type="ARBA" id="ARBA00004141"/>
    </source>
</evidence>
<evidence type="ECO:0000313" key="14">
    <source>
        <dbReference type="EMBL" id="CAG2205482.1"/>
    </source>
</evidence>
<evidence type="ECO:0000259" key="12">
    <source>
        <dbReference type="SMART" id="SM00079"/>
    </source>
</evidence>
<evidence type="ECO:0000256" key="8">
    <source>
        <dbReference type="ARBA" id="ARBA00023180"/>
    </source>
</evidence>
<keyword evidence="8" id="KW-0325">Glycoprotein</keyword>
<dbReference type="Gene3D" id="3.40.190.10">
    <property type="entry name" value="Periplasmic binding protein-like II"/>
    <property type="match status" value="3"/>
</dbReference>
<evidence type="ECO:0000256" key="3">
    <source>
        <dbReference type="ARBA" id="ARBA00022692"/>
    </source>
</evidence>
<accession>A0A8S3RET9</accession>
<comment type="caution">
    <text evidence="14">The sequence shown here is derived from an EMBL/GenBank/DDBJ whole genome shotgun (WGS) entry which is preliminary data.</text>
</comment>
<evidence type="ECO:0000256" key="2">
    <source>
        <dbReference type="ARBA" id="ARBA00022448"/>
    </source>
</evidence>
<keyword evidence="6 11" id="KW-0472">Membrane</keyword>
<comment type="subcellular location">
    <subcellularLocation>
        <location evidence="1">Membrane</location>
        <topology evidence="1">Multi-pass membrane protein</topology>
    </subcellularLocation>
</comment>
<feature type="domain" description="Ionotropic glutamate receptor C-terminal" evidence="12">
    <location>
        <begin position="311"/>
        <end position="692"/>
    </location>
</feature>
<evidence type="ECO:0000256" key="7">
    <source>
        <dbReference type="ARBA" id="ARBA00023170"/>
    </source>
</evidence>
<keyword evidence="9" id="KW-1071">Ligand-gated ion channel</keyword>
<keyword evidence="10" id="KW-0407">Ion channel</keyword>